<name>A0A0B0MRC4_GOSAR</name>
<comment type="caution">
    <text evidence="1">The sequence shown here is derived from an EMBL/GenBank/DDBJ whole genome shotgun (WGS) entry which is preliminary data.</text>
</comment>
<gene>
    <name evidence="1" type="ORF">F383_24487</name>
</gene>
<sequence length="12" mass="1428">MSLKFELQLYVG</sequence>
<keyword evidence="2" id="KW-1185">Reference proteome</keyword>
<accession>A0A0B0MRC4</accession>
<protein>
    <submittedName>
        <fullName evidence="1">Uncharacterized protein</fullName>
    </submittedName>
</protein>
<evidence type="ECO:0000313" key="2">
    <source>
        <dbReference type="Proteomes" id="UP000032142"/>
    </source>
</evidence>
<dbReference type="EMBL" id="JRRC01307979">
    <property type="protein sequence ID" value="KHG02907.1"/>
    <property type="molecule type" value="Genomic_DNA"/>
</dbReference>
<evidence type="ECO:0000313" key="1">
    <source>
        <dbReference type="EMBL" id="KHG02907.1"/>
    </source>
</evidence>
<reference evidence="2" key="1">
    <citation type="submission" date="2014-09" db="EMBL/GenBank/DDBJ databases">
        <authorList>
            <person name="Mudge J."/>
            <person name="Ramaraj T."/>
            <person name="Lindquist I.E."/>
            <person name="Bharti A.K."/>
            <person name="Sundararajan A."/>
            <person name="Cameron C.T."/>
            <person name="Woodward J.E."/>
            <person name="May G.D."/>
            <person name="Brubaker C."/>
            <person name="Broadhvest J."/>
            <person name="Wilkins T.A."/>
        </authorList>
    </citation>
    <scope>NUCLEOTIDE SEQUENCE</scope>
    <source>
        <strain evidence="2">cv. AKA8401</strain>
    </source>
</reference>
<proteinExistence type="predicted"/>
<dbReference type="Proteomes" id="UP000032142">
    <property type="component" value="Unassembled WGS sequence"/>
</dbReference>
<organism evidence="1 2">
    <name type="scientific">Gossypium arboreum</name>
    <name type="common">Tree cotton</name>
    <name type="synonym">Gossypium nanking</name>
    <dbReference type="NCBI Taxonomy" id="29729"/>
    <lineage>
        <taxon>Eukaryota</taxon>
        <taxon>Viridiplantae</taxon>
        <taxon>Streptophyta</taxon>
        <taxon>Embryophyta</taxon>
        <taxon>Tracheophyta</taxon>
        <taxon>Spermatophyta</taxon>
        <taxon>Magnoliopsida</taxon>
        <taxon>eudicotyledons</taxon>
        <taxon>Gunneridae</taxon>
        <taxon>Pentapetalae</taxon>
        <taxon>rosids</taxon>
        <taxon>malvids</taxon>
        <taxon>Malvales</taxon>
        <taxon>Malvaceae</taxon>
        <taxon>Malvoideae</taxon>
        <taxon>Gossypium</taxon>
    </lineage>
</organism>